<dbReference type="RefSeq" id="XP_020091113.1">
    <property type="nucleotide sequence ID" value="XM_020235524.1"/>
</dbReference>
<evidence type="ECO:0000256" key="7">
    <source>
        <dbReference type="ARBA" id="ARBA00053802"/>
    </source>
</evidence>
<evidence type="ECO:0000256" key="5">
    <source>
        <dbReference type="ARBA" id="ARBA00022946"/>
    </source>
</evidence>
<evidence type="ECO:0000313" key="13">
    <source>
        <dbReference type="Proteomes" id="UP000515123"/>
    </source>
</evidence>
<keyword evidence="1" id="KW-0813">Transport</keyword>
<keyword evidence="5" id="KW-0809">Transit peptide</keyword>
<dbReference type="Pfam" id="PF04278">
    <property type="entry name" value="Tic22"/>
    <property type="match status" value="1"/>
</dbReference>
<evidence type="ECO:0000256" key="3">
    <source>
        <dbReference type="ARBA" id="ARBA00022640"/>
    </source>
</evidence>
<comment type="function">
    <text evidence="7">Involved in protein precursor import into chloroplasts. Imported into the intermembrane space via the Toc translocon. May be involved in the import pathway used by proteins without a cleavable N-terminal pre-sequence.</text>
</comment>
<evidence type="ECO:0000256" key="1">
    <source>
        <dbReference type="ARBA" id="ARBA00022448"/>
    </source>
</evidence>
<dbReference type="Proteomes" id="UP000515123">
    <property type="component" value="Linkage group 6"/>
</dbReference>
<evidence type="ECO:0000313" key="14">
    <source>
        <dbReference type="RefSeq" id="XP_020091113.1"/>
    </source>
</evidence>
<proteinExistence type="inferred from homology"/>
<comment type="similarity">
    <text evidence="9">Belongs to the Tic22 family.</text>
</comment>
<comment type="subcellular location">
    <subcellularLocation>
        <location evidence="8">Plastid</location>
        <location evidence="8">Chloroplast intermembrane space</location>
        <topology evidence="8">Peripheral membrane protein</topology>
    </subcellularLocation>
</comment>
<evidence type="ECO:0000256" key="4">
    <source>
        <dbReference type="ARBA" id="ARBA00022927"/>
    </source>
</evidence>
<dbReference type="OrthoDB" id="196308at2759"/>
<evidence type="ECO:0000256" key="8">
    <source>
        <dbReference type="ARBA" id="ARBA00060366"/>
    </source>
</evidence>
<sequence length="297" mass="32105">MPSAPSLPLSAAPMKSSSSSSSSSSFSPSPSPNPIESLSSFIHHHLSRLGSDLSARVEEGRRIAGAAAAAALAAQRPAIAAAAAPPREKRAFDLALSPEAVARTLTGTAVYTVSNSNNEFVLISDPNNSLRSLGLLCFRQEDAQSLLSQVQLRQPVLGKGARVVPITLDQVYMLKVEGIAFRFLPDPLQIKNALELKSSDLSKGFDGVPVFQSDLLVIKKKNRRYCPIYFQKEDIERELLKVSKASRGSGFSQQIMVGSLEDVLKKMEINDKNSGWDDLIFIPPGKSYTQHINEVAA</sequence>
<evidence type="ECO:0000256" key="2">
    <source>
        <dbReference type="ARBA" id="ARBA00022528"/>
    </source>
</evidence>
<feature type="region of interest" description="Disordered" evidence="12">
    <location>
        <begin position="1"/>
        <end position="34"/>
    </location>
</feature>
<evidence type="ECO:0000256" key="11">
    <source>
        <dbReference type="ARBA" id="ARBA00082221"/>
    </source>
</evidence>
<keyword evidence="6" id="KW-0472">Membrane</keyword>
<dbReference type="FunFam" id="3.40.1350.100:FF:000001">
    <property type="entry name" value="Protein TIC 22, chloroplastic"/>
    <property type="match status" value="1"/>
</dbReference>
<evidence type="ECO:0000256" key="10">
    <source>
        <dbReference type="ARBA" id="ARBA00072390"/>
    </source>
</evidence>
<keyword evidence="3" id="KW-0934">Plastid</keyword>
<accession>A0A6P5FCK6</accession>
<dbReference type="PANTHER" id="PTHR33926">
    <property type="entry name" value="PROTEIN TIC 22, CHLOROPLASTIC"/>
    <property type="match status" value="1"/>
</dbReference>
<evidence type="ECO:0000256" key="6">
    <source>
        <dbReference type="ARBA" id="ARBA00023136"/>
    </source>
</evidence>
<keyword evidence="13" id="KW-1185">Reference proteome</keyword>
<reference evidence="14" key="2">
    <citation type="submission" date="2025-08" db="UniProtKB">
        <authorList>
            <consortium name="RefSeq"/>
        </authorList>
    </citation>
    <scope>IDENTIFICATION</scope>
    <source>
        <tissue evidence="14">Leaf</tissue>
    </source>
</reference>
<keyword evidence="2" id="KW-0150">Chloroplast</keyword>
<dbReference type="GO" id="GO:0015031">
    <property type="term" value="P:protein transport"/>
    <property type="evidence" value="ECO:0007669"/>
    <property type="project" value="UniProtKB-KW"/>
</dbReference>
<protein>
    <recommendedName>
        <fullName evidence="10">Protein TIC 22, chloroplastic</fullName>
    </recommendedName>
    <alternativeName>
        <fullName evidence="11">Translocon at the inner envelope membrane of chloroplasts 22</fullName>
    </alternativeName>
</protein>
<dbReference type="GO" id="GO:0031972">
    <property type="term" value="C:chloroplast intermembrane space"/>
    <property type="evidence" value="ECO:0007669"/>
    <property type="project" value="UniProtKB-SubCell"/>
</dbReference>
<dbReference type="AlphaFoldDB" id="A0A6P5FCK6"/>
<dbReference type="Gene3D" id="3.40.1350.100">
    <property type="match status" value="2"/>
</dbReference>
<dbReference type="InterPro" id="IPR007378">
    <property type="entry name" value="Tic22-like"/>
</dbReference>
<evidence type="ECO:0000256" key="9">
    <source>
        <dbReference type="ARBA" id="ARBA00061192"/>
    </source>
</evidence>
<organism evidence="13 14">
    <name type="scientific">Ananas comosus</name>
    <name type="common">Pineapple</name>
    <name type="synonym">Ananas ananas</name>
    <dbReference type="NCBI Taxonomy" id="4615"/>
    <lineage>
        <taxon>Eukaryota</taxon>
        <taxon>Viridiplantae</taxon>
        <taxon>Streptophyta</taxon>
        <taxon>Embryophyta</taxon>
        <taxon>Tracheophyta</taxon>
        <taxon>Spermatophyta</taxon>
        <taxon>Magnoliopsida</taxon>
        <taxon>Liliopsida</taxon>
        <taxon>Poales</taxon>
        <taxon>Bromeliaceae</taxon>
        <taxon>Bromelioideae</taxon>
        <taxon>Ananas</taxon>
    </lineage>
</organism>
<evidence type="ECO:0000256" key="12">
    <source>
        <dbReference type="SAM" id="MobiDB-lite"/>
    </source>
</evidence>
<keyword evidence="4" id="KW-0653">Protein transport</keyword>
<gene>
    <name evidence="14" type="primary">LOC109712093</name>
</gene>
<name>A0A6P5FCK6_ANACO</name>
<dbReference type="PANTHER" id="PTHR33926:SF4">
    <property type="entry name" value="PROTEIN TIC 22, CHLOROPLASTIC"/>
    <property type="match status" value="1"/>
</dbReference>
<reference evidence="13" key="1">
    <citation type="journal article" date="2015" name="Nat. Genet.">
        <title>The pineapple genome and the evolution of CAM photosynthesis.</title>
        <authorList>
            <person name="Ming R."/>
            <person name="VanBuren R."/>
            <person name="Wai C.M."/>
            <person name="Tang H."/>
            <person name="Schatz M.C."/>
            <person name="Bowers J.E."/>
            <person name="Lyons E."/>
            <person name="Wang M.L."/>
            <person name="Chen J."/>
            <person name="Biggers E."/>
            <person name="Zhang J."/>
            <person name="Huang L."/>
            <person name="Zhang L."/>
            <person name="Miao W."/>
            <person name="Zhang J."/>
            <person name="Ye Z."/>
            <person name="Miao C."/>
            <person name="Lin Z."/>
            <person name="Wang H."/>
            <person name="Zhou H."/>
            <person name="Yim W.C."/>
            <person name="Priest H.D."/>
            <person name="Zheng C."/>
            <person name="Woodhouse M."/>
            <person name="Edger P.P."/>
            <person name="Guyot R."/>
            <person name="Guo H.B."/>
            <person name="Guo H."/>
            <person name="Zheng G."/>
            <person name="Singh R."/>
            <person name="Sharma A."/>
            <person name="Min X."/>
            <person name="Zheng Y."/>
            <person name="Lee H."/>
            <person name="Gurtowski J."/>
            <person name="Sedlazeck F.J."/>
            <person name="Harkess A."/>
            <person name="McKain M.R."/>
            <person name="Liao Z."/>
            <person name="Fang J."/>
            <person name="Liu J."/>
            <person name="Zhang X."/>
            <person name="Zhang Q."/>
            <person name="Hu W."/>
            <person name="Qin Y."/>
            <person name="Wang K."/>
            <person name="Chen L.Y."/>
            <person name="Shirley N."/>
            <person name="Lin Y.R."/>
            <person name="Liu L.Y."/>
            <person name="Hernandez A.G."/>
            <person name="Wright C.L."/>
            <person name="Bulone V."/>
            <person name="Tuskan G.A."/>
            <person name="Heath K."/>
            <person name="Zee F."/>
            <person name="Moore P.H."/>
            <person name="Sunkar R."/>
            <person name="Leebens-Mack J.H."/>
            <person name="Mockler T."/>
            <person name="Bennetzen J.L."/>
            <person name="Freeling M."/>
            <person name="Sankoff D."/>
            <person name="Paterson A.H."/>
            <person name="Zhu X."/>
            <person name="Yang X."/>
            <person name="Smith J.A."/>
            <person name="Cushman J.C."/>
            <person name="Paull R.E."/>
            <person name="Yu Q."/>
        </authorList>
    </citation>
    <scope>NUCLEOTIDE SEQUENCE [LARGE SCALE GENOMIC DNA]</scope>
    <source>
        <strain evidence="13">cv. F153</strain>
    </source>
</reference>
<dbReference type="GeneID" id="109712093"/>